<dbReference type="EMBL" id="CAUYUJ010021964">
    <property type="protein sequence ID" value="CAK0908149.1"/>
    <property type="molecule type" value="Genomic_DNA"/>
</dbReference>
<name>A0ABN9YAH1_9DINO</name>
<dbReference type="PROSITE" id="PS50088">
    <property type="entry name" value="ANK_REPEAT"/>
    <property type="match status" value="3"/>
</dbReference>
<dbReference type="PROSITE" id="PS50297">
    <property type="entry name" value="ANK_REP_REGION"/>
    <property type="match status" value="3"/>
</dbReference>
<dbReference type="InterPro" id="IPR036770">
    <property type="entry name" value="Ankyrin_rpt-contain_sf"/>
</dbReference>
<feature type="repeat" description="ANK" evidence="3">
    <location>
        <begin position="599"/>
        <end position="631"/>
    </location>
</feature>
<organism evidence="5 6">
    <name type="scientific">Prorocentrum cordatum</name>
    <dbReference type="NCBI Taxonomy" id="2364126"/>
    <lineage>
        <taxon>Eukaryota</taxon>
        <taxon>Sar</taxon>
        <taxon>Alveolata</taxon>
        <taxon>Dinophyceae</taxon>
        <taxon>Prorocentrales</taxon>
        <taxon>Prorocentraceae</taxon>
        <taxon>Prorocentrum</taxon>
    </lineage>
</organism>
<sequence length="657" mass="70636">ENDGEPPNEEAVPALALAADLQAAEGASAEGPASPQAGAAAPAGPGSPDLSDAAAPSPQRRPERAPMWVCPISEQLRLGRLTAFEELRERDVLVDNLGLKADLKRGVVFFSHVWLGRSHPDPQNVKYDLMCEVLERAQAGLLDFQMGFEEELTAGWSSLRAKDVQEMLREGYVWLDYQSVPQQDPSAQQAYIDGLLLYVRHCTLFVALAPPALHQETRELVDIRAWSARGWCRAELLCNVLSDDPAPMLTVESLVSRRISTARDFIMHPVGSGHFTYEADRARISGMMNQLVGLRISTLRKLGSIFALRWLLTFQTRLLGDLAINTTEDSDMAAWLECMGFSSPVDQADTGWTPLRYAAYAGRLDLARKMIELGADVEAPLAQDCSRAALFHGRGMTILQGVAMACDSPEAVRLLVEARAQVNGTWSGGCSALFAAAFGGRADSLGALLDARADPLLRDGAGGNLLHAACAHGGARLLEVLQARCPQLPAQLAEAEGVGFGYLAPGLMLDRGGAEALQVALQLGADPNHRTTPRAAWLQALVRRAQAACFVSGRPTHLDAWAANAPGMTPLLWASYFGNLPAARLLLEHKADASAANEYGRSALVLAAMNGHRALCECLLEAGAPAGSRDVWGRSAEAWARLRGDAQLERTLSAPRP</sequence>
<dbReference type="SMART" id="SM00248">
    <property type="entry name" value="ANK"/>
    <property type="match status" value="6"/>
</dbReference>
<evidence type="ECO:0000256" key="2">
    <source>
        <dbReference type="ARBA" id="ARBA00023043"/>
    </source>
</evidence>
<evidence type="ECO:0000256" key="1">
    <source>
        <dbReference type="ARBA" id="ARBA00022737"/>
    </source>
</evidence>
<evidence type="ECO:0000256" key="3">
    <source>
        <dbReference type="PROSITE-ProRule" id="PRU00023"/>
    </source>
</evidence>
<evidence type="ECO:0000313" key="6">
    <source>
        <dbReference type="Proteomes" id="UP001189429"/>
    </source>
</evidence>
<evidence type="ECO:0000313" key="5">
    <source>
        <dbReference type="EMBL" id="CAK0908149.1"/>
    </source>
</evidence>
<dbReference type="PANTHER" id="PTHR24173:SF74">
    <property type="entry name" value="ANKYRIN REPEAT DOMAIN-CONTAINING PROTEIN 16"/>
    <property type="match status" value="1"/>
</dbReference>
<dbReference type="InterPro" id="IPR002110">
    <property type="entry name" value="Ankyrin_rpt"/>
</dbReference>
<gene>
    <name evidence="5" type="ORF">PCOR1329_LOCUS82908</name>
</gene>
<dbReference type="Pfam" id="PF12796">
    <property type="entry name" value="Ank_2"/>
    <property type="match status" value="1"/>
</dbReference>
<feature type="region of interest" description="Disordered" evidence="4">
    <location>
        <begin position="1"/>
        <end position="66"/>
    </location>
</feature>
<keyword evidence="2 3" id="KW-0040">ANK repeat</keyword>
<dbReference type="SUPFAM" id="SSF48403">
    <property type="entry name" value="Ankyrin repeat"/>
    <property type="match status" value="1"/>
</dbReference>
<protein>
    <submittedName>
        <fullName evidence="5">Uncharacterized protein</fullName>
    </submittedName>
</protein>
<dbReference type="Pfam" id="PF00023">
    <property type="entry name" value="Ank"/>
    <property type="match status" value="1"/>
</dbReference>
<feature type="repeat" description="ANK" evidence="3">
    <location>
        <begin position="566"/>
        <end position="598"/>
    </location>
</feature>
<dbReference type="Gene3D" id="1.25.40.20">
    <property type="entry name" value="Ankyrin repeat-containing domain"/>
    <property type="match status" value="2"/>
</dbReference>
<feature type="compositionally biased region" description="Low complexity" evidence="4">
    <location>
        <begin position="9"/>
        <end position="48"/>
    </location>
</feature>
<comment type="caution">
    <text evidence="5">The sequence shown here is derived from an EMBL/GenBank/DDBJ whole genome shotgun (WGS) entry which is preliminary data.</text>
</comment>
<dbReference type="Proteomes" id="UP001189429">
    <property type="component" value="Unassembled WGS sequence"/>
</dbReference>
<keyword evidence="6" id="KW-1185">Reference proteome</keyword>
<proteinExistence type="predicted"/>
<reference evidence="5" key="1">
    <citation type="submission" date="2023-10" db="EMBL/GenBank/DDBJ databases">
        <authorList>
            <person name="Chen Y."/>
            <person name="Shah S."/>
            <person name="Dougan E. K."/>
            <person name="Thang M."/>
            <person name="Chan C."/>
        </authorList>
    </citation>
    <scope>NUCLEOTIDE SEQUENCE [LARGE SCALE GENOMIC DNA]</scope>
</reference>
<keyword evidence="1" id="KW-0677">Repeat</keyword>
<accession>A0ABN9YAH1</accession>
<feature type="non-terminal residue" evidence="5">
    <location>
        <position position="1"/>
    </location>
</feature>
<evidence type="ECO:0000256" key="4">
    <source>
        <dbReference type="SAM" id="MobiDB-lite"/>
    </source>
</evidence>
<dbReference type="PANTHER" id="PTHR24173">
    <property type="entry name" value="ANKYRIN REPEAT CONTAINING"/>
    <property type="match status" value="1"/>
</dbReference>
<feature type="repeat" description="ANK" evidence="3">
    <location>
        <begin position="350"/>
        <end position="382"/>
    </location>
</feature>